<dbReference type="PANTHER" id="PTHR43738:SF1">
    <property type="entry name" value="HEMIN TRANSPORT SYSTEM PERMEASE PROTEIN HRTB-RELATED"/>
    <property type="match status" value="1"/>
</dbReference>
<evidence type="ECO:0000256" key="1">
    <source>
        <dbReference type="ARBA" id="ARBA00004651"/>
    </source>
</evidence>
<dbReference type="InterPro" id="IPR003838">
    <property type="entry name" value="ABC3_permease_C"/>
</dbReference>
<proteinExistence type="predicted"/>
<keyword evidence="6 7" id="KW-0472">Membrane</keyword>
<keyword evidence="4 7" id="KW-0812">Transmembrane</keyword>
<name>A0A8J7DVM2_9CYAN</name>
<dbReference type="RefSeq" id="WP_194029003.1">
    <property type="nucleotide sequence ID" value="NZ_JADEWZ010000010.1"/>
</dbReference>
<evidence type="ECO:0000313" key="9">
    <source>
        <dbReference type="EMBL" id="MBE9115906.1"/>
    </source>
</evidence>
<comment type="caution">
    <text evidence="9">The sequence shown here is derived from an EMBL/GenBank/DDBJ whole genome shotgun (WGS) entry which is preliminary data.</text>
</comment>
<evidence type="ECO:0000256" key="5">
    <source>
        <dbReference type="ARBA" id="ARBA00022989"/>
    </source>
</evidence>
<keyword evidence="5 7" id="KW-1133">Transmembrane helix</keyword>
<feature type="transmembrane region" description="Helical" evidence="7">
    <location>
        <begin position="305"/>
        <end position="332"/>
    </location>
</feature>
<accession>A0A8J7DVM2</accession>
<dbReference type="AlphaFoldDB" id="A0A8J7DVM2"/>
<feature type="transmembrane region" description="Helical" evidence="7">
    <location>
        <begin position="20"/>
        <end position="39"/>
    </location>
</feature>
<dbReference type="Proteomes" id="UP000654482">
    <property type="component" value="Unassembled WGS sequence"/>
</dbReference>
<dbReference type="PIRSF" id="PIRSF031773">
    <property type="entry name" value="DevC"/>
    <property type="match status" value="1"/>
</dbReference>
<dbReference type="Pfam" id="PF02687">
    <property type="entry name" value="FtsX"/>
    <property type="match status" value="1"/>
</dbReference>
<protein>
    <submittedName>
        <fullName evidence="9">FtsX-like permease family protein</fullName>
    </submittedName>
</protein>
<keyword evidence="2" id="KW-0813">Transport</keyword>
<reference evidence="9" key="1">
    <citation type="submission" date="2020-10" db="EMBL/GenBank/DDBJ databases">
        <authorList>
            <person name="Castelo-Branco R."/>
            <person name="Eusebio N."/>
            <person name="Adriana R."/>
            <person name="Vieira A."/>
            <person name="Brugerolle De Fraissinette N."/>
            <person name="Rezende De Castro R."/>
            <person name="Schneider M.P."/>
            <person name="Vasconcelos V."/>
            <person name="Leao P.N."/>
        </authorList>
    </citation>
    <scope>NUCLEOTIDE SEQUENCE</scope>
    <source>
        <strain evidence="9">LEGE 07157</strain>
    </source>
</reference>
<dbReference type="InterPro" id="IPR005891">
    <property type="entry name" value="DevC"/>
</dbReference>
<organism evidence="9 10">
    <name type="scientific">Lusitaniella coriacea LEGE 07157</name>
    <dbReference type="NCBI Taxonomy" id="945747"/>
    <lineage>
        <taxon>Bacteria</taxon>
        <taxon>Bacillati</taxon>
        <taxon>Cyanobacteriota</taxon>
        <taxon>Cyanophyceae</taxon>
        <taxon>Spirulinales</taxon>
        <taxon>Lusitaniellaceae</taxon>
        <taxon>Lusitaniella</taxon>
    </lineage>
</organism>
<dbReference type="NCBIfam" id="TIGR01185">
    <property type="entry name" value="devC"/>
    <property type="match status" value="1"/>
</dbReference>
<evidence type="ECO:0000256" key="6">
    <source>
        <dbReference type="ARBA" id="ARBA00023136"/>
    </source>
</evidence>
<dbReference type="PANTHER" id="PTHR43738">
    <property type="entry name" value="ABC TRANSPORTER, MEMBRANE PROTEIN"/>
    <property type="match status" value="1"/>
</dbReference>
<dbReference type="EMBL" id="JADEWZ010000010">
    <property type="protein sequence ID" value="MBE9115906.1"/>
    <property type="molecule type" value="Genomic_DNA"/>
</dbReference>
<dbReference type="GO" id="GO:0005886">
    <property type="term" value="C:plasma membrane"/>
    <property type="evidence" value="ECO:0007669"/>
    <property type="project" value="UniProtKB-SubCell"/>
</dbReference>
<feature type="domain" description="ABC3 transporter permease C-terminal" evidence="8">
    <location>
        <begin position="269"/>
        <end position="378"/>
    </location>
</feature>
<evidence type="ECO:0000313" key="10">
    <source>
        <dbReference type="Proteomes" id="UP000654482"/>
    </source>
</evidence>
<evidence type="ECO:0000256" key="7">
    <source>
        <dbReference type="SAM" id="Phobius"/>
    </source>
</evidence>
<feature type="transmembrane region" description="Helical" evidence="7">
    <location>
        <begin position="260"/>
        <end position="284"/>
    </location>
</feature>
<keyword evidence="10" id="KW-1185">Reference proteome</keyword>
<evidence type="ECO:0000259" key="8">
    <source>
        <dbReference type="Pfam" id="PF02687"/>
    </source>
</evidence>
<evidence type="ECO:0000256" key="3">
    <source>
        <dbReference type="ARBA" id="ARBA00022475"/>
    </source>
</evidence>
<evidence type="ECO:0000256" key="2">
    <source>
        <dbReference type="ARBA" id="ARBA00022448"/>
    </source>
</evidence>
<dbReference type="InterPro" id="IPR051125">
    <property type="entry name" value="ABC-4/HrtB_transporter"/>
</dbReference>
<evidence type="ECO:0000256" key="4">
    <source>
        <dbReference type="ARBA" id="ARBA00022692"/>
    </source>
</evidence>
<sequence length="383" mass="42687">MFRKIPLAWLQVTREKTRLIVAIAGIAFADILMFVQIGFQEGLYASANGPHYSIKGDLVLVDAKYKTIFYMQSFSRNHLYQALAVKGVKSVDSLYIGSADWINPINRSSRAILVFGIDPTKPTLKFPEVNQNLDSLKQIDKVIFDRGSRPEYGPIAEYFEQGQPFEAEINDVRVKVSGLFTLGASFSAEGNLVASDLTFFRIFDRNSNDIEVGIITLQPNADLESIREQINSQLPDNVKALTIEEFAQIERDYWANSTGIGFIFTIGTIMGFIVGAVIVYQILYSDVSDHLPEYATLKAMGYKDSYLLGVLIQESLILSLLGYLPSSAIAWGLYELTRSATLLPIFMTLNRAILVLFLTILMCSISGAIAVRKLREADPADIF</sequence>
<keyword evidence="3" id="KW-1003">Cell membrane</keyword>
<comment type="subcellular location">
    <subcellularLocation>
        <location evidence="1">Cell membrane</location>
        <topology evidence="1">Multi-pass membrane protein</topology>
    </subcellularLocation>
</comment>
<feature type="transmembrane region" description="Helical" evidence="7">
    <location>
        <begin position="352"/>
        <end position="371"/>
    </location>
</feature>
<gene>
    <name evidence="9" type="ORF">IQ249_08375</name>
</gene>